<reference evidence="2" key="2">
    <citation type="submission" date="2018-05" db="EMBL/GenBank/DDBJ databases">
        <title>OpunRS2 (Oryza punctata Reference Sequence Version 2).</title>
        <authorList>
            <person name="Zhang J."/>
            <person name="Kudrna D."/>
            <person name="Lee S."/>
            <person name="Talag J."/>
            <person name="Welchert J."/>
            <person name="Wing R.A."/>
        </authorList>
    </citation>
    <scope>NUCLEOTIDE SEQUENCE [LARGE SCALE GENOMIC DNA]</scope>
</reference>
<protein>
    <submittedName>
        <fullName evidence="2">Uncharacterized protein</fullName>
    </submittedName>
</protein>
<dbReference type="EnsemblPlants" id="OPUNC08G06490.1">
    <property type="protein sequence ID" value="OPUNC08G06490.1"/>
    <property type="gene ID" value="OPUNC08G06490"/>
</dbReference>
<dbReference type="AlphaFoldDB" id="A0A0E0LSJ9"/>
<proteinExistence type="predicted"/>
<sequence>MDAADRQAPAVPRNGRGSFHCPIFFLTAEGVRQTVATEGIFLLYSVGVGVSGEATQQNQPEFIKRSLCRKISERRGVPALHGGPGGEGHPSISPELAEASRRPAAAVADAAVTTPDGSGSSWSIEGRIRSRLLAAGRREAPPSGREVGRRGTKARRESRDLCLCWAM</sequence>
<organism evidence="2">
    <name type="scientific">Oryza punctata</name>
    <name type="common">Red rice</name>
    <dbReference type="NCBI Taxonomy" id="4537"/>
    <lineage>
        <taxon>Eukaryota</taxon>
        <taxon>Viridiplantae</taxon>
        <taxon>Streptophyta</taxon>
        <taxon>Embryophyta</taxon>
        <taxon>Tracheophyta</taxon>
        <taxon>Spermatophyta</taxon>
        <taxon>Magnoliopsida</taxon>
        <taxon>Liliopsida</taxon>
        <taxon>Poales</taxon>
        <taxon>Poaceae</taxon>
        <taxon>BOP clade</taxon>
        <taxon>Oryzoideae</taxon>
        <taxon>Oryzeae</taxon>
        <taxon>Oryzinae</taxon>
        <taxon>Oryza</taxon>
    </lineage>
</organism>
<reference evidence="2" key="1">
    <citation type="submission" date="2015-04" db="UniProtKB">
        <authorList>
            <consortium name="EnsemblPlants"/>
        </authorList>
    </citation>
    <scope>IDENTIFICATION</scope>
</reference>
<dbReference type="HOGENOM" id="CLU_1597153_0_0_1"/>
<name>A0A0E0LSJ9_ORYPU</name>
<feature type="region of interest" description="Disordered" evidence="1">
    <location>
        <begin position="76"/>
        <end position="98"/>
    </location>
</feature>
<dbReference type="Gramene" id="OPUNC08G06490.1">
    <property type="protein sequence ID" value="OPUNC08G06490.1"/>
    <property type="gene ID" value="OPUNC08G06490"/>
</dbReference>
<keyword evidence="3" id="KW-1185">Reference proteome</keyword>
<dbReference type="Proteomes" id="UP000026962">
    <property type="component" value="Chromosome 8"/>
</dbReference>
<evidence type="ECO:0000256" key="1">
    <source>
        <dbReference type="SAM" id="MobiDB-lite"/>
    </source>
</evidence>
<evidence type="ECO:0000313" key="3">
    <source>
        <dbReference type="Proteomes" id="UP000026962"/>
    </source>
</evidence>
<accession>A0A0E0LSJ9</accession>
<evidence type="ECO:0000313" key="2">
    <source>
        <dbReference type="EnsemblPlants" id="OPUNC08G06490.1"/>
    </source>
</evidence>